<name>A0ABR2L9C7_9EUKA</name>
<proteinExistence type="predicted"/>
<evidence type="ECO:0000313" key="2">
    <source>
        <dbReference type="Proteomes" id="UP001470230"/>
    </source>
</evidence>
<dbReference type="EMBL" id="JAPFFF010000001">
    <property type="protein sequence ID" value="KAK8899611.1"/>
    <property type="molecule type" value="Genomic_DNA"/>
</dbReference>
<organism evidence="1 2">
    <name type="scientific">Tritrichomonas musculus</name>
    <dbReference type="NCBI Taxonomy" id="1915356"/>
    <lineage>
        <taxon>Eukaryota</taxon>
        <taxon>Metamonada</taxon>
        <taxon>Parabasalia</taxon>
        <taxon>Tritrichomonadida</taxon>
        <taxon>Tritrichomonadidae</taxon>
        <taxon>Tritrichomonas</taxon>
    </lineage>
</organism>
<sequence length="217" mass="26440">MMDDTNYQHFLQILDEVSNKWRNYEVFYTKVKGLTCISLNNNRFHRKQIINLHKEIEKRDQKIKQLKIERDYLFKLNYLQDQKITFLEKSIRKLTSRENEYKRINSIENPREKVQALINLSDQTYSHLNDKISKYMTIPKISRKLQFSNGTVLTLNKNGTYYFEPDDSFFQNLQYLFLSIICEPNQNEKEKINELLFQFDYTKEDIDFITQKYMSRH</sequence>
<reference evidence="1 2" key="1">
    <citation type="submission" date="2024-04" db="EMBL/GenBank/DDBJ databases">
        <title>Tritrichomonas musculus Genome.</title>
        <authorList>
            <person name="Alves-Ferreira E."/>
            <person name="Grigg M."/>
            <person name="Lorenzi H."/>
            <person name="Galac M."/>
        </authorList>
    </citation>
    <scope>NUCLEOTIDE SEQUENCE [LARGE SCALE GENOMIC DNA]</scope>
    <source>
        <strain evidence="1 2">EAF2021</strain>
    </source>
</reference>
<protein>
    <recommendedName>
        <fullName evidence="3">Kinetochore protein SPC25</fullName>
    </recommendedName>
</protein>
<keyword evidence="2" id="KW-1185">Reference proteome</keyword>
<evidence type="ECO:0000313" key="1">
    <source>
        <dbReference type="EMBL" id="KAK8899611.1"/>
    </source>
</evidence>
<accession>A0ABR2L9C7</accession>
<dbReference type="Proteomes" id="UP001470230">
    <property type="component" value="Unassembled WGS sequence"/>
</dbReference>
<comment type="caution">
    <text evidence="1">The sequence shown here is derived from an EMBL/GenBank/DDBJ whole genome shotgun (WGS) entry which is preliminary data.</text>
</comment>
<gene>
    <name evidence="1" type="ORF">M9Y10_001927</name>
</gene>
<evidence type="ECO:0008006" key="3">
    <source>
        <dbReference type="Google" id="ProtNLM"/>
    </source>
</evidence>